<sequence length="114" mass="13509">MYKVLFEYGNDLIELIKESVERHALTIFLPEEFMTGREKASVWKDYCEVHGCYYKHIDFADFSNLAAEYAHFRMTPEYDTFLETVFGHKLRTPAILFPVLQTVIDLHFKTFNKS</sequence>
<comment type="caution">
    <text evidence="1">The sequence shown here is derived from an EMBL/GenBank/DDBJ whole genome shotgun (WGS) entry which is preliminary data.</text>
</comment>
<name>A0A811JS77_9BILA</name>
<evidence type="ECO:0000313" key="1">
    <source>
        <dbReference type="EMBL" id="CAD5206290.1"/>
    </source>
</evidence>
<dbReference type="Proteomes" id="UP000783686">
    <property type="component" value="Unassembled WGS sequence"/>
</dbReference>
<protein>
    <submittedName>
        <fullName evidence="1">Uncharacterized protein</fullName>
    </submittedName>
</protein>
<evidence type="ECO:0000313" key="2">
    <source>
        <dbReference type="Proteomes" id="UP000614601"/>
    </source>
</evidence>
<dbReference type="EMBL" id="CAJFDH010000001">
    <property type="protein sequence ID" value="CAD5206290.1"/>
    <property type="molecule type" value="Genomic_DNA"/>
</dbReference>
<organism evidence="1 2">
    <name type="scientific">Bursaphelenchus okinawaensis</name>
    <dbReference type="NCBI Taxonomy" id="465554"/>
    <lineage>
        <taxon>Eukaryota</taxon>
        <taxon>Metazoa</taxon>
        <taxon>Ecdysozoa</taxon>
        <taxon>Nematoda</taxon>
        <taxon>Chromadorea</taxon>
        <taxon>Rhabditida</taxon>
        <taxon>Tylenchina</taxon>
        <taxon>Tylenchomorpha</taxon>
        <taxon>Aphelenchoidea</taxon>
        <taxon>Aphelenchoididae</taxon>
        <taxon>Bursaphelenchus</taxon>
    </lineage>
</organism>
<reference evidence="1" key="1">
    <citation type="submission" date="2020-09" db="EMBL/GenBank/DDBJ databases">
        <authorList>
            <person name="Kikuchi T."/>
        </authorList>
    </citation>
    <scope>NUCLEOTIDE SEQUENCE</scope>
    <source>
        <strain evidence="1">SH1</strain>
    </source>
</reference>
<proteinExistence type="predicted"/>
<keyword evidence="2" id="KW-1185">Reference proteome</keyword>
<dbReference type="AlphaFoldDB" id="A0A811JS77"/>
<accession>A0A811JS77</accession>
<dbReference type="EMBL" id="CAJFCW020000001">
    <property type="protein sequence ID" value="CAG9081180.1"/>
    <property type="molecule type" value="Genomic_DNA"/>
</dbReference>
<gene>
    <name evidence="1" type="ORF">BOKJ2_LOCUS974</name>
</gene>
<dbReference type="Proteomes" id="UP000614601">
    <property type="component" value="Unassembled WGS sequence"/>
</dbReference>